<dbReference type="Proteomes" id="UP000234254">
    <property type="component" value="Unassembled WGS sequence"/>
</dbReference>
<evidence type="ECO:0000256" key="1">
    <source>
        <dbReference type="SAM" id="MobiDB-lite"/>
    </source>
</evidence>
<reference evidence="2" key="1">
    <citation type="submission" date="2016-12" db="EMBL/GenBank/DDBJ databases">
        <title>The genomes of Aspergillus section Nigri reveals drivers in fungal speciation.</title>
        <authorList>
            <consortium name="DOE Joint Genome Institute"/>
            <person name="Vesth T.C."/>
            <person name="Nybo J."/>
            <person name="Theobald S."/>
            <person name="Brandl J."/>
            <person name="Frisvad J.C."/>
            <person name="Nielsen K.F."/>
            <person name="Lyhne E.K."/>
            <person name="Kogle M.E."/>
            <person name="Kuo A."/>
            <person name="Riley R."/>
            <person name="Clum A."/>
            <person name="Nolan M."/>
            <person name="Lipzen A."/>
            <person name="Salamov A."/>
            <person name="Henrissat B."/>
            <person name="Wiebenga A."/>
            <person name="De vries R.P."/>
            <person name="Grigoriev I.V."/>
            <person name="Mortensen U.H."/>
            <person name="Andersen M.R."/>
            <person name="Baker S.E."/>
        </authorList>
    </citation>
    <scope>NUCLEOTIDE SEQUENCE</scope>
    <source>
        <strain evidence="2">IBT 28561</strain>
    </source>
</reference>
<dbReference type="EMBL" id="MSFM01000001">
    <property type="protein sequence ID" value="PKY08357.1"/>
    <property type="molecule type" value="Genomic_DNA"/>
</dbReference>
<organism evidence="2 3">
    <name type="scientific">Aspergillus campestris (strain IBT 28561)</name>
    <dbReference type="NCBI Taxonomy" id="1392248"/>
    <lineage>
        <taxon>Eukaryota</taxon>
        <taxon>Fungi</taxon>
        <taxon>Dikarya</taxon>
        <taxon>Ascomycota</taxon>
        <taxon>Pezizomycotina</taxon>
        <taxon>Eurotiomycetes</taxon>
        <taxon>Eurotiomycetidae</taxon>
        <taxon>Eurotiales</taxon>
        <taxon>Aspergillaceae</taxon>
        <taxon>Aspergillus</taxon>
        <taxon>Aspergillus subgen. Circumdati</taxon>
    </lineage>
</organism>
<sequence length="429" mass="46682">MKGTAILSLKPWGKIHAPLPRTPRESRQLLNALTSSFRRQLDHEYPVPQASPPAAVADANGGEPQGTPGNPDSSAHATDNHLRTILDNPLFRVVPSKADVLRGQPGPPRLKDQRLAKEPMVVFDELVASGSVTSADLYTCLQSQLLLASAHTGTGFAKALKESKAGSKVVAWWLASDSEARKLLFRSRRSTTCLLKFMVAEGLQDTVFLWLKMMAKQDVGGHNGRIPEGVAQKLFNHLLVDLVTAETHYGRGLDTAFRHYIRACKAYPSTSYGLAQSEVSVLRSSGAHLHELMMQVVPSQTNQVLPATYEEFAAIFSTLAPSPLLSAKVSLHHPTQPDPLPFVASVVGLPADGLRSWPEAQRDNLMRCGFDALRILLDRDQIKTASDLARAMQRLVPAKTPTSAQGSKTALHTTAEEEHLLARLDLALA</sequence>
<dbReference type="GeneID" id="36540698"/>
<comment type="caution">
    <text evidence="2">The sequence shown here is derived from an EMBL/GenBank/DDBJ whole genome shotgun (WGS) entry which is preliminary data.</text>
</comment>
<evidence type="ECO:0000313" key="2">
    <source>
        <dbReference type="EMBL" id="PKY08357.1"/>
    </source>
</evidence>
<feature type="region of interest" description="Disordered" evidence="1">
    <location>
        <begin position="45"/>
        <end position="78"/>
    </location>
</feature>
<name>A0A2I1DEQ1_ASPC2</name>
<feature type="compositionally biased region" description="Polar residues" evidence="1">
    <location>
        <begin position="67"/>
        <end position="77"/>
    </location>
</feature>
<dbReference type="AlphaFoldDB" id="A0A2I1DEQ1"/>
<protein>
    <submittedName>
        <fullName evidence="2">Uncharacterized protein</fullName>
    </submittedName>
</protein>
<accession>A0A2I1DEQ1</accession>
<feature type="compositionally biased region" description="Low complexity" evidence="1">
    <location>
        <begin position="46"/>
        <end position="59"/>
    </location>
</feature>
<dbReference type="VEuPathDB" id="FungiDB:P168DRAFT_229187"/>
<keyword evidence="3" id="KW-1185">Reference proteome</keyword>
<dbReference type="OrthoDB" id="5424391at2759"/>
<gene>
    <name evidence="2" type="ORF">P168DRAFT_229187</name>
</gene>
<dbReference type="RefSeq" id="XP_024696951.1">
    <property type="nucleotide sequence ID" value="XM_024833174.1"/>
</dbReference>
<proteinExistence type="predicted"/>
<evidence type="ECO:0000313" key="3">
    <source>
        <dbReference type="Proteomes" id="UP000234254"/>
    </source>
</evidence>